<evidence type="ECO:0000256" key="8">
    <source>
        <dbReference type="ARBA" id="ARBA00022692"/>
    </source>
</evidence>
<organism evidence="17 18">
    <name type="scientific">Arcticibacter tournemirensis</name>
    <dbReference type="NCBI Taxonomy" id="699437"/>
    <lineage>
        <taxon>Bacteria</taxon>
        <taxon>Pseudomonadati</taxon>
        <taxon>Bacteroidota</taxon>
        <taxon>Sphingobacteriia</taxon>
        <taxon>Sphingobacteriales</taxon>
        <taxon>Sphingobacteriaceae</taxon>
        <taxon>Arcticibacter</taxon>
    </lineage>
</organism>
<feature type="transmembrane region" description="Helical" evidence="15">
    <location>
        <begin position="93"/>
        <end position="115"/>
    </location>
</feature>
<keyword evidence="8 15" id="KW-0812">Transmembrane</keyword>
<evidence type="ECO:0000256" key="5">
    <source>
        <dbReference type="ARBA" id="ARBA00022466"/>
    </source>
</evidence>
<dbReference type="PANTHER" id="PTHR46594">
    <property type="entry name" value="P-TYPE CATION-TRANSPORTING ATPASE"/>
    <property type="match status" value="1"/>
</dbReference>
<evidence type="ECO:0000313" key="17">
    <source>
        <dbReference type="EMBL" id="KAA8477505.1"/>
    </source>
</evidence>
<dbReference type="RefSeq" id="WP_141815521.1">
    <property type="nucleotide sequence ID" value="NZ_VFPL01000001.1"/>
</dbReference>
<dbReference type="InterPro" id="IPR036163">
    <property type="entry name" value="HMA_dom_sf"/>
</dbReference>
<keyword evidence="4" id="KW-0813">Transport</keyword>
<dbReference type="Gene3D" id="1.10.287.910">
    <property type="entry name" value="bacterial mercury transporter, merf"/>
    <property type="match status" value="1"/>
</dbReference>
<evidence type="ECO:0000256" key="6">
    <source>
        <dbReference type="ARBA" id="ARBA00022475"/>
    </source>
</evidence>
<evidence type="ECO:0000256" key="15">
    <source>
        <dbReference type="SAM" id="Phobius"/>
    </source>
</evidence>
<keyword evidence="12 15" id="KW-0472">Membrane</keyword>
<dbReference type="SUPFAM" id="SSF55008">
    <property type="entry name" value="HMA, heavy metal-associated domain"/>
    <property type="match status" value="1"/>
</dbReference>
<reference evidence="17 18" key="1">
    <citation type="submission" date="2019-09" db="EMBL/GenBank/DDBJ databases">
        <title>Pararcticibacter amylolyticus gen. nov., sp. nov., isolated from a rottenly hemp rope, and reclassification of Pedobacter tournemirensis as Pararcticibacter tournemirensis comb. nov.</title>
        <authorList>
            <person name="Cai Y."/>
        </authorList>
    </citation>
    <scope>NUCLEOTIDE SEQUENCE [LARGE SCALE GENOMIC DNA]</scope>
    <source>
        <strain evidence="17 18">TF5-37.2-LB10</strain>
    </source>
</reference>
<dbReference type="PANTHER" id="PTHR46594:SF4">
    <property type="entry name" value="P-TYPE CATION-TRANSPORTING ATPASE"/>
    <property type="match status" value="1"/>
</dbReference>
<gene>
    <name evidence="17" type="primary">merTP</name>
    <name evidence="17" type="ORF">F1649_18900</name>
</gene>
<evidence type="ECO:0000256" key="11">
    <source>
        <dbReference type="ARBA" id="ARBA00022989"/>
    </source>
</evidence>
<dbReference type="InterPro" id="IPR001802">
    <property type="entry name" value="MerP/CopZ"/>
</dbReference>
<name>A0A5M9GUQ7_9SPHI</name>
<evidence type="ECO:0000259" key="16">
    <source>
        <dbReference type="PROSITE" id="PS50846"/>
    </source>
</evidence>
<dbReference type="Gene3D" id="3.30.70.100">
    <property type="match status" value="1"/>
</dbReference>
<sequence length="205" mass="22244">MKTEKSGLVGAGLLTAVAASLCCITPILALVTGVSGVASTFSWMEPFRPVLIALTLAVLAFAWYRKLKPKPVNAVDCACEDEKKPSFLQSKKFLGIVTLFAVAMLAFPNYGHVFYSSKEISKVNTSINIAHKNFQQVSFKVRGMTCQSCGEHIEHSVNQLPGINQVNADFKEGTAAVQFDPAKTNKEQLVQAINSTGYKVQAEIK</sequence>
<dbReference type="GO" id="GO:0046872">
    <property type="term" value="F:metal ion binding"/>
    <property type="evidence" value="ECO:0007669"/>
    <property type="project" value="UniProtKB-KW"/>
</dbReference>
<dbReference type="AlphaFoldDB" id="A0A5M9GUQ7"/>
<keyword evidence="10" id="KW-0476">Mercury</keyword>
<dbReference type="Pfam" id="PF00403">
    <property type="entry name" value="HMA"/>
    <property type="match status" value="1"/>
</dbReference>
<keyword evidence="11 15" id="KW-1133">Transmembrane helix</keyword>
<comment type="subcellular location">
    <subcellularLocation>
        <location evidence="1">Cell inner membrane</location>
        <topology evidence="1">Multi-pass membrane protein</topology>
    </subcellularLocation>
</comment>
<dbReference type="NCBIfam" id="NF033556">
    <property type="entry name" value="MerTP_fusion"/>
    <property type="match status" value="1"/>
</dbReference>
<dbReference type="GO" id="GO:0005886">
    <property type="term" value="C:plasma membrane"/>
    <property type="evidence" value="ECO:0007669"/>
    <property type="project" value="UniProtKB-SubCell"/>
</dbReference>
<feature type="domain" description="HMA" evidence="16">
    <location>
        <begin position="135"/>
        <end position="201"/>
    </location>
</feature>
<dbReference type="InterPro" id="IPR006121">
    <property type="entry name" value="HMA_dom"/>
</dbReference>
<evidence type="ECO:0000256" key="12">
    <source>
        <dbReference type="ARBA" id="ARBA00023136"/>
    </source>
</evidence>
<dbReference type="Proteomes" id="UP000322918">
    <property type="component" value="Unassembled WGS sequence"/>
</dbReference>
<accession>A0A5M9GUQ7</accession>
<evidence type="ECO:0000256" key="10">
    <source>
        <dbReference type="ARBA" id="ARBA00022914"/>
    </source>
</evidence>
<dbReference type="InterPro" id="IPR017969">
    <property type="entry name" value="Heavy-metal-associated_CS"/>
</dbReference>
<dbReference type="PROSITE" id="PS01047">
    <property type="entry name" value="HMA_1"/>
    <property type="match status" value="1"/>
</dbReference>
<keyword evidence="6" id="KW-1003">Cell membrane</keyword>
<dbReference type="GO" id="GO:0015097">
    <property type="term" value="F:mercury ion transmembrane transporter activity"/>
    <property type="evidence" value="ECO:0007669"/>
    <property type="project" value="InterPro"/>
</dbReference>
<dbReference type="PRINTS" id="PR00946">
    <property type="entry name" value="HGSCAVENGER"/>
</dbReference>
<dbReference type="CDD" id="cd00371">
    <property type="entry name" value="HMA"/>
    <property type="match status" value="1"/>
</dbReference>
<dbReference type="PROSITE" id="PS50846">
    <property type="entry name" value="HMA_2"/>
    <property type="match status" value="1"/>
</dbReference>
<feature type="transmembrane region" description="Helical" evidence="15">
    <location>
        <begin position="46"/>
        <end position="64"/>
    </location>
</feature>
<dbReference type="Pfam" id="PF02411">
    <property type="entry name" value="MerT"/>
    <property type="match status" value="1"/>
</dbReference>
<keyword evidence="5" id="KW-0475">Mercuric resistance</keyword>
<evidence type="ECO:0000256" key="14">
    <source>
        <dbReference type="ARBA" id="ARBA00045720"/>
    </source>
</evidence>
<keyword evidence="18" id="KW-1185">Reference proteome</keyword>
<evidence type="ECO:0000256" key="13">
    <source>
        <dbReference type="ARBA" id="ARBA00030934"/>
    </source>
</evidence>
<evidence type="ECO:0000256" key="9">
    <source>
        <dbReference type="ARBA" id="ARBA00022723"/>
    </source>
</evidence>
<dbReference type="FunFam" id="3.30.70.100:FF:000005">
    <property type="entry name" value="Copper-exporting P-type ATPase A"/>
    <property type="match status" value="1"/>
</dbReference>
<dbReference type="EMBL" id="VWNE01000037">
    <property type="protein sequence ID" value="KAA8477505.1"/>
    <property type="molecule type" value="Genomic_DNA"/>
</dbReference>
<evidence type="ECO:0000313" key="18">
    <source>
        <dbReference type="Proteomes" id="UP000322918"/>
    </source>
</evidence>
<dbReference type="InterPro" id="IPR003457">
    <property type="entry name" value="Transprt_MerT"/>
</dbReference>
<protein>
    <recommendedName>
        <fullName evidence="3">Mercuric transport protein MerT</fullName>
    </recommendedName>
    <alternativeName>
        <fullName evidence="13">Mercury ion transport protein</fullName>
    </alternativeName>
</protein>
<comment type="similarity">
    <text evidence="2">Belongs to the MerT family.</text>
</comment>
<evidence type="ECO:0000256" key="2">
    <source>
        <dbReference type="ARBA" id="ARBA00008224"/>
    </source>
</evidence>
<evidence type="ECO:0000256" key="7">
    <source>
        <dbReference type="ARBA" id="ARBA00022519"/>
    </source>
</evidence>
<evidence type="ECO:0000256" key="3">
    <source>
        <dbReference type="ARBA" id="ARBA00017053"/>
    </source>
</evidence>
<evidence type="ECO:0000256" key="1">
    <source>
        <dbReference type="ARBA" id="ARBA00004429"/>
    </source>
</evidence>
<dbReference type="OrthoDB" id="1493145at2"/>
<comment type="function">
    <text evidence="14">Involved in mercury resistance. Probably transfers a mercuric ion from the periplasmic Hg(2+)-binding protein MerP to the cytoplasmic mercuric reductase MerA.</text>
</comment>
<evidence type="ECO:0000256" key="4">
    <source>
        <dbReference type="ARBA" id="ARBA00022448"/>
    </source>
</evidence>
<keyword evidence="9" id="KW-0479">Metal-binding</keyword>
<comment type="caution">
    <text evidence="17">The sequence shown here is derived from an EMBL/GenBank/DDBJ whole genome shotgun (WGS) entry which is preliminary data.</text>
</comment>
<keyword evidence="7" id="KW-0997">Cell inner membrane</keyword>
<proteinExistence type="inferred from homology"/>